<dbReference type="AlphaFoldDB" id="A0A2G9FX09"/>
<evidence type="ECO:0000313" key="3">
    <source>
        <dbReference type="Proteomes" id="UP000231279"/>
    </source>
</evidence>
<feature type="compositionally biased region" description="Basic and acidic residues" evidence="1">
    <location>
        <begin position="26"/>
        <end position="49"/>
    </location>
</feature>
<name>A0A2G9FX09_9LAMI</name>
<reference evidence="3" key="1">
    <citation type="journal article" date="2018" name="Gigascience">
        <title>Genome assembly of the Pink Ipe (Handroanthus impetiginosus, Bignoniaceae), a highly valued, ecologically keystone Neotropical timber forest tree.</title>
        <authorList>
            <person name="Silva-Junior O.B."/>
            <person name="Grattapaglia D."/>
            <person name="Novaes E."/>
            <person name="Collevatti R.G."/>
        </authorList>
    </citation>
    <scope>NUCLEOTIDE SEQUENCE [LARGE SCALE GENOMIC DNA]</scope>
    <source>
        <strain evidence="3">cv. UFG-1</strain>
    </source>
</reference>
<feature type="region of interest" description="Disordered" evidence="1">
    <location>
        <begin position="1"/>
        <end position="52"/>
    </location>
</feature>
<accession>A0A2G9FX09</accession>
<sequence length="93" mass="10363">MAREGGERTEDIAWSGRRATAALGGPRERSGRRESPELDSEPSPHDSDPIKVLNSISGFGKANRFIAQFGRRSVVNEPPLVDFKVCQLIHYQR</sequence>
<evidence type="ECO:0000313" key="2">
    <source>
        <dbReference type="EMBL" id="PIM97583.1"/>
    </source>
</evidence>
<dbReference type="Proteomes" id="UP000231279">
    <property type="component" value="Unassembled WGS sequence"/>
</dbReference>
<keyword evidence="3" id="KW-1185">Reference proteome</keyword>
<comment type="caution">
    <text evidence="2">The sequence shown here is derived from an EMBL/GenBank/DDBJ whole genome shotgun (WGS) entry which is preliminary data.</text>
</comment>
<dbReference type="EMBL" id="NKXS01009435">
    <property type="protein sequence ID" value="PIM97583.1"/>
    <property type="molecule type" value="Genomic_DNA"/>
</dbReference>
<evidence type="ECO:0000256" key="1">
    <source>
        <dbReference type="SAM" id="MobiDB-lite"/>
    </source>
</evidence>
<gene>
    <name evidence="2" type="ORF">CDL12_29946</name>
</gene>
<proteinExistence type="predicted"/>
<organism evidence="2 3">
    <name type="scientific">Handroanthus impetiginosus</name>
    <dbReference type="NCBI Taxonomy" id="429701"/>
    <lineage>
        <taxon>Eukaryota</taxon>
        <taxon>Viridiplantae</taxon>
        <taxon>Streptophyta</taxon>
        <taxon>Embryophyta</taxon>
        <taxon>Tracheophyta</taxon>
        <taxon>Spermatophyta</taxon>
        <taxon>Magnoliopsida</taxon>
        <taxon>eudicotyledons</taxon>
        <taxon>Gunneridae</taxon>
        <taxon>Pentapetalae</taxon>
        <taxon>asterids</taxon>
        <taxon>lamiids</taxon>
        <taxon>Lamiales</taxon>
        <taxon>Bignoniaceae</taxon>
        <taxon>Crescentiina</taxon>
        <taxon>Tabebuia alliance</taxon>
        <taxon>Handroanthus</taxon>
    </lineage>
</organism>
<feature type="compositionally biased region" description="Basic and acidic residues" evidence="1">
    <location>
        <begin position="1"/>
        <end position="11"/>
    </location>
</feature>
<protein>
    <submittedName>
        <fullName evidence="2">Uncharacterized protein</fullName>
    </submittedName>
</protein>